<reference evidence="5 6" key="2">
    <citation type="submission" date="2018-11" db="EMBL/GenBank/DDBJ databases">
        <authorList>
            <consortium name="Pathogen Informatics"/>
        </authorList>
    </citation>
    <scope>NUCLEOTIDE SEQUENCE [LARGE SCALE GENOMIC DNA]</scope>
</reference>
<feature type="transmembrane region" description="Helical" evidence="3">
    <location>
        <begin position="6"/>
        <end position="29"/>
    </location>
</feature>
<feature type="compositionally biased region" description="Low complexity" evidence="2">
    <location>
        <begin position="85"/>
        <end position="95"/>
    </location>
</feature>
<dbReference type="AlphaFoldDB" id="A0A0N4XQ27"/>
<dbReference type="STRING" id="27835.A0A0N4XQ27"/>
<dbReference type="Proteomes" id="UP000271162">
    <property type="component" value="Unassembled WGS sequence"/>
</dbReference>
<accession>A0A0N4XQ27</accession>
<dbReference type="WBParaSite" id="NBR_0000462901-mRNA-1">
    <property type="protein sequence ID" value="NBR_0000462901-mRNA-1"/>
    <property type="gene ID" value="NBR_0000462901"/>
</dbReference>
<dbReference type="EMBL" id="UYSL01009097">
    <property type="protein sequence ID" value="VDL68220.1"/>
    <property type="molecule type" value="Genomic_DNA"/>
</dbReference>
<evidence type="ECO:0000313" key="7">
    <source>
        <dbReference type="WBParaSite" id="NBR_0000462901-mRNA-1"/>
    </source>
</evidence>
<dbReference type="Pfam" id="PF01484">
    <property type="entry name" value="Col_cuticle_N"/>
    <property type="match status" value="1"/>
</dbReference>
<dbReference type="InterPro" id="IPR002486">
    <property type="entry name" value="Col_cuticle_N"/>
</dbReference>
<feature type="domain" description="Nematode cuticle collagen N-terminal" evidence="4">
    <location>
        <begin position="6"/>
        <end position="57"/>
    </location>
</feature>
<evidence type="ECO:0000313" key="5">
    <source>
        <dbReference type="EMBL" id="VDL68220.1"/>
    </source>
</evidence>
<evidence type="ECO:0000256" key="1">
    <source>
        <dbReference type="ARBA" id="ARBA00022737"/>
    </source>
</evidence>
<keyword evidence="3" id="KW-0472">Membrane</keyword>
<keyword evidence="3" id="KW-0812">Transmembrane</keyword>
<dbReference type="SMART" id="SM01088">
    <property type="entry name" value="Col_cuticle_N"/>
    <property type="match status" value="1"/>
</dbReference>
<organism evidence="7">
    <name type="scientific">Nippostrongylus brasiliensis</name>
    <name type="common">Rat hookworm</name>
    <dbReference type="NCBI Taxonomy" id="27835"/>
    <lineage>
        <taxon>Eukaryota</taxon>
        <taxon>Metazoa</taxon>
        <taxon>Ecdysozoa</taxon>
        <taxon>Nematoda</taxon>
        <taxon>Chromadorea</taxon>
        <taxon>Rhabditida</taxon>
        <taxon>Rhabditina</taxon>
        <taxon>Rhabditomorpha</taxon>
        <taxon>Strongyloidea</taxon>
        <taxon>Heligmosomidae</taxon>
        <taxon>Nippostrongylus</taxon>
    </lineage>
</organism>
<protein>
    <submittedName>
        <fullName evidence="7">Col_cuticle_N domain-containing protein</fullName>
    </submittedName>
</protein>
<keyword evidence="6" id="KW-1185">Reference proteome</keyword>
<name>A0A0N4XQ27_NIPBR</name>
<feature type="compositionally biased region" description="Pro residues" evidence="2">
    <location>
        <begin position="99"/>
        <end position="108"/>
    </location>
</feature>
<reference evidence="7" key="1">
    <citation type="submission" date="2017-02" db="UniProtKB">
        <authorList>
            <consortium name="WormBaseParasite"/>
        </authorList>
    </citation>
    <scope>IDENTIFICATION</scope>
</reference>
<evidence type="ECO:0000256" key="3">
    <source>
        <dbReference type="SAM" id="Phobius"/>
    </source>
</evidence>
<keyword evidence="1" id="KW-0677">Repeat</keyword>
<dbReference type="GO" id="GO:0042302">
    <property type="term" value="F:structural constituent of cuticle"/>
    <property type="evidence" value="ECO:0007669"/>
    <property type="project" value="InterPro"/>
</dbReference>
<feature type="region of interest" description="Disordered" evidence="2">
    <location>
        <begin position="69"/>
        <end position="108"/>
    </location>
</feature>
<gene>
    <name evidence="5" type="ORF">NBR_LOCUS4631</name>
</gene>
<proteinExistence type="predicted"/>
<keyword evidence="3" id="KW-1133">Transmembrane helix</keyword>
<sequence>MFVNSVVGFTSVSAAVAAVTAIAVIGYVFNDIDRFYHDALVELNEFKIEANTAWDKIIHSLHEQNQREVRSTNGHVLLKRRRKQSGSGSSCACAAQPNDCPPGPPGPS</sequence>
<evidence type="ECO:0000259" key="4">
    <source>
        <dbReference type="SMART" id="SM01088"/>
    </source>
</evidence>
<evidence type="ECO:0000313" key="6">
    <source>
        <dbReference type="Proteomes" id="UP000271162"/>
    </source>
</evidence>
<dbReference type="OMA" id="CACAAQP"/>
<evidence type="ECO:0000256" key="2">
    <source>
        <dbReference type="SAM" id="MobiDB-lite"/>
    </source>
</evidence>